<dbReference type="Proteomes" id="UP001177003">
    <property type="component" value="Chromosome 1"/>
</dbReference>
<sequence length="221" mass="25641">MAHPDDNLIPHYASFLCNKLNRLSTSRPRKNYIGGIVSLFAKSAPVRSPYPGIHQPLPCDPYLTTIVLETMRMFRTEDENHNWTVGQNHDPRLLITPKNRNILSPRRPTNFTDWQITPYLYPISFFEEEDEESGESDEAVESDGAAPQNSSPMGGVSSSHHVGHPSYHQKYMDQFQSIHTRLETYHKDVMNLTQSFSAFTTQYARDQERQRKHEEDFWAWT</sequence>
<feature type="compositionally biased region" description="Acidic residues" evidence="1">
    <location>
        <begin position="128"/>
        <end position="141"/>
    </location>
</feature>
<organism evidence="2 3">
    <name type="scientific">Lactuca saligna</name>
    <name type="common">Willowleaf lettuce</name>
    <dbReference type="NCBI Taxonomy" id="75948"/>
    <lineage>
        <taxon>Eukaryota</taxon>
        <taxon>Viridiplantae</taxon>
        <taxon>Streptophyta</taxon>
        <taxon>Embryophyta</taxon>
        <taxon>Tracheophyta</taxon>
        <taxon>Spermatophyta</taxon>
        <taxon>Magnoliopsida</taxon>
        <taxon>eudicotyledons</taxon>
        <taxon>Gunneridae</taxon>
        <taxon>Pentapetalae</taxon>
        <taxon>asterids</taxon>
        <taxon>campanulids</taxon>
        <taxon>Asterales</taxon>
        <taxon>Asteraceae</taxon>
        <taxon>Cichorioideae</taxon>
        <taxon>Cichorieae</taxon>
        <taxon>Lactucinae</taxon>
        <taxon>Lactuca</taxon>
    </lineage>
</organism>
<dbReference type="EMBL" id="OX465077">
    <property type="protein sequence ID" value="CAI9266503.1"/>
    <property type="molecule type" value="Genomic_DNA"/>
</dbReference>
<evidence type="ECO:0000313" key="3">
    <source>
        <dbReference type="Proteomes" id="UP001177003"/>
    </source>
</evidence>
<proteinExistence type="predicted"/>
<name>A0AA35VTS3_LACSI</name>
<dbReference type="AlphaFoldDB" id="A0AA35VTS3"/>
<accession>A0AA35VTS3</accession>
<keyword evidence="3" id="KW-1185">Reference proteome</keyword>
<evidence type="ECO:0000313" key="2">
    <source>
        <dbReference type="EMBL" id="CAI9266503.1"/>
    </source>
</evidence>
<feature type="compositionally biased region" description="Low complexity" evidence="1">
    <location>
        <begin position="150"/>
        <end position="166"/>
    </location>
</feature>
<reference evidence="2" key="1">
    <citation type="submission" date="2023-04" db="EMBL/GenBank/DDBJ databases">
        <authorList>
            <person name="Vijverberg K."/>
            <person name="Xiong W."/>
            <person name="Schranz E."/>
        </authorList>
    </citation>
    <scope>NUCLEOTIDE SEQUENCE</scope>
</reference>
<protein>
    <submittedName>
        <fullName evidence="2">Uncharacterized protein</fullName>
    </submittedName>
</protein>
<gene>
    <name evidence="2" type="ORF">LSALG_LOCUS7056</name>
</gene>
<evidence type="ECO:0000256" key="1">
    <source>
        <dbReference type="SAM" id="MobiDB-lite"/>
    </source>
</evidence>
<feature type="region of interest" description="Disordered" evidence="1">
    <location>
        <begin position="128"/>
        <end position="166"/>
    </location>
</feature>